<feature type="region of interest" description="Disordered" evidence="1">
    <location>
        <begin position="1"/>
        <end position="121"/>
    </location>
</feature>
<evidence type="ECO:0000313" key="2">
    <source>
        <dbReference type="EMBL" id="CAA9476299.1"/>
    </source>
</evidence>
<accession>A0A6J4RMA9</accession>
<gene>
    <name evidence="2" type="ORF">AVDCRST_MAG13-847</name>
</gene>
<organism evidence="2">
    <name type="scientific">uncultured Solirubrobacteraceae bacterium</name>
    <dbReference type="NCBI Taxonomy" id="1162706"/>
    <lineage>
        <taxon>Bacteria</taxon>
        <taxon>Bacillati</taxon>
        <taxon>Actinomycetota</taxon>
        <taxon>Thermoleophilia</taxon>
        <taxon>Solirubrobacterales</taxon>
        <taxon>Solirubrobacteraceae</taxon>
        <taxon>environmental samples</taxon>
    </lineage>
</organism>
<name>A0A6J4RMA9_9ACTN</name>
<feature type="compositionally biased region" description="Basic residues" evidence="1">
    <location>
        <begin position="31"/>
        <end position="43"/>
    </location>
</feature>
<feature type="non-terminal residue" evidence="2">
    <location>
        <position position="121"/>
    </location>
</feature>
<feature type="non-terminal residue" evidence="2">
    <location>
        <position position="1"/>
    </location>
</feature>
<reference evidence="2" key="1">
    <citation type="submission" date="2020-02" db="EMBL/GenBank/DDBJ databases">
        <authorList>
            <person name="Meier V. D."/>
        </authorList>
    </citation>
    <scope>NUCLEOTIDE SEQUENCE</scope>
    <source>
        <strain evidence="2">AVDCRST_MAG13</strain>
    </source>
</reference>
<evidence type="ECO:0000256" key="1">
    <source>
        <dbReference type="SAM" id="MobiDB-lite"/>
    </source>
</evidence>
<sequence length="121" mass="12815">DPVQHGRALPDRHPHEGGGGGRSRRPDAHERRRAAAARAHPLRRAQPAGAHRARAALGRPAPRAGRHRPDERGPALPDHHRGGRPAPARGQLPVRPPRARADARAAVHGLGARGAGPRTAL</sequence>
<feature type="compositionally biased region" description="Low complexity" evidence="1">
    <location>
        <begin position="44"/>
        <end position="63"/>
    </location>
</feature>
<dbReference type="EMBL" id="CADCVO010000127">
    <property type="protein sequence ID" value="CAA9476299.1"/>
    <property type="molecule type" value="Genomic_DNA"/>
</dbReference>
<dbReference type="AlphaFoldDB" id="A0A6J4RMA9"/>
<proteinExistence type="predicted"/>
<protein>
    <submittedName>
        <fullName evidence="2">Uncharacterized protein</fullName>
    </submittedName>
</protein>
<feature type="compositionally biased region" description="Basic and acidic residues" evidence="1">
    <location>
        <begin position="67"/>
        <end position="80"/>
    </location>
</feature>